<evidence type="ECO:0000256" key="2">
    <source>
        <dbReference type="ARBA" id="ARBA00022857"/>
    </source>
</evidence>
<dbReference type="GeneID" id="25282375"/>
<organism evidence="5 6">
    <name type="scientific">Exophiala aquamarina CBS 119918</name>
    <dbReference type="NCBI Taxonomy" id="1182545"/>
    <lineage>
        <taxon>Eukaryota</taxon>
        <taxon>Fungi</taxon>
        <taxon>Dikarya</taxon>
        <taxon>Ascomycota</taxon>
        <taxon>Pezizomycotina</taxon>
        <taxon>Eurotiomycetes</taxon>
        <taxon>Chaetothyriomycetidae</taxon>
        <taxon>Chaetothyriales</taxon>
        <taxon>Herpotrichiellaceae</taxon>
        <taxon>Exophiala</taxon>
    </lineage>
</organism>
<dbReference type="VEuPathDB" id="FungiDB:A1O9_07461"/>
<gene>
    <name evidence="5" type="ORF">A1O9_07461</name>
</gene>
<dbReference type="InterPro" id="IPR051164">
    <property type="entry name" value="NmrA-like_oxidored"/>
</dbReference>
<name>A0A072P7Q9_9EURO</name>
<evidence type="ECO:0000313" key="5">
    <source>
        <dbReference type="EMBL" id="KEF55881.1"/>
    </source>
</evidence>
<dbReference type="InterPro" id="IPR008030">
    <property type="entry name" value="NmrA-like"/>
</dbReference>
<reference evidence="5 6" key="1">
    <citation type="submission" date="2013-03" db="EMBL/GenBank/DDBJ databases">
        <title>The Genome Sequence of Exophiala aquamarina CBS 119918.</title>
        <authorList>
            <consortium name="The Broad Institute Genomics Platform"/>
            <person name="Cuomo C."/>
            <person name="de Hoog S."/>
            <person name="Gorbushina A."/>
            <person name="Walker B."/>
            <person name="Young S.K."/>
            <person name="Zeng Q."/>
            <person name="Gargeya S."/>
            <person name="Fitzgerald M."/>
            <person name="Haas B."/>
            <person name="Abouelleil A."/>
            <person name="Allen A.W."/>
            <person name="Alvarado L."/>
            <person name="Arachchi H.M."/>
            <person name="Berlin A.M."/>
            <person name="Chapman S.B."/>
            <person name="Gainer-Dewar J."/>
            <person name="Goldberg J."/>
            <person name="Griggs A."/>
            <person name="Gujja S."/>
            <person name="Hansen M."/>
            <person name="Howarth C."/>
            <person name="Imamovic A."/>
            <person name="Ireland A."/>
            <person name="Larimer J."/>
            <person name="McCowan C."/>
            <person name="Murphy C."/>
            <person name="Pearson M."/>
            <person name="Poon T.W."/>
            <person name="Priest M."/>
            <person name="Roberts A."/>
            <person name="Saif S."/>
            <person name="Shea T."/>
            <person name="Sisk P."/>
            <person name="Sykes S."/>
            <person name="Wortman J."/>
            <person name="Nusbaum C."/>
            <person name="Birren B."/>
        </authorList>
    </citation>
    <scope>NUCLEOTIDE SEQUENCE [LARGE SCALE GENOMIC DNA]</scope>
    <source>
        <strain evidence="5 6">CBS 119918</strain>
    </source>
</reference>
<dbReference type="InterPro" id="IPR036291">
    <property type="entry name" value="NAD(P)-bd_dom_sf"/>
</dbReference>
<dbReference type="Gene3D" id="3.40.50.720">
    <property type="entry name" value="NAD(P)-binding Rossmann-like Domain"/>
    <property type="match status" value="1"/>
</dbReference>
<comment type="similarity">
    <text evidence="1">Belongs to the NmrA-type oxidoreductase family.</text>
</comment>
<sequence length="277" mass="30195">MSEQRLIVVVGATDQGCASAHPRHELSQVKRAAVSTPDLRQPSELAVANVHDTGSLDATFAGAHAVFGMTANQKEPGELLMTEEDMKHDIVAGKNMINAAKKNGVKHFVFSSLPDIIKGSNNKFKGAIIMNNKVEIEKLARRELDGYTGIIPGNFFTNLHWPMYTRLQPDGSVRLCDPIGADKRTQWLDGGRDTGLFVARIFALGVEKTKNKNYIAGGKLLFVNDIMETFTHVTGGLAQAARGTLWDPASSAQDCTATAQYCFVRAQEKRQGAHAWA</sequence>
<dbReference type="GO" id="GO:0016491">
    <property type="term" value="F:oxidoreductase activity"/>
    <property type="evidence" value="ECO:0007669"/>
    <property type="project" value="UniProtKB-KW"/>
</dbReference>
<keyword evidence="3" id="KW-0560">Oxidoreductase</keyword>
<dbReference type="RefSeq" id="XP_013258471.1">
    <property type="nucleotide sequence ID" value="XM_013403017.1"/>
</dbReference>
<accession>A0A072P7Q9</accession>
<dbReference type="STRING" id="1182545.A0A072P7Q9"/>
<evidence type="ECO:0000313" key="6">
    <source>
        <dbReference type="Proteomes" id="UP000027920"/>
    </source>
</evidence>
<dbReference type="PANTHER" id="PTHR42748">
    <property type="entry name" value="NITROGEN METABOLITE REPRESSION PROTEIN NMRA FAMILY MEMBER"/>
    <property type="match status" value="1"/>
</dbReference>
<dbReference type="Proteomes" id="UP000027920">
    <property type="component" value="Unassembled WGS sequence"/>
</dbReference>
<feature type="domain" description="NmrA-like" evidence="4">
    <location>
        <begin position="44"/>
        <end position="235"/>
    </location>
</feature>
<dbReference type="AlphaFoldDB" id="A0A072P7Q9"/>
<dbReference type="PANTHER" id="PTHR42748:SF30">
    <property type="entry name" value="NMRA-LIKE DOMAIN-CONTAINING PROTEIN"/>
    <property type="match status" value="1"/>
</dbReference>
<proteinExistence type="inferred from homology"/>
<keyword evidence="6" id="KW-1185">Reference proteome</keyword>
<dbReference type="EMBL" id="AMGV01000006">
    <property type="protein sequence ID" value="KEF55881.1"/>
    <property type="molecule type" value="Genomic_DNA"/>
</dbReference>
<keyword evidence="2" id="KW-0521">NADP</keyword>
<evidence type="ECO:0000256" key="3">
    <source>
        <dbReference type="ARBA" id="ARBA00023002"/>
    </source>
</evidence>
<dbReference type="SUPFAM" id="SSF51735">
    <property type="entry name" value="NAD(P)-binding Rossmann-fold domains"/>
    <property type="match status" value="1"/>
</dbReference>
<evidence type="ECO:0000259" key="4">
    <source>
        <dbReference type="Pfam" id="PF05368"/>
    </source>
</evidence>
<evidence type="ECO:0000256" key="1">
    <source>
        <dbReference type="ARBA" id="ARBA00006328"/>
    </source>
</evidence>
<dbReference type="Pfam" id="PF05368">
    <property type="entry name" value="NmrA"/>
    <property type="match status" value="1"/>
</dbReference>
<comment type="caution">
    <text evidence="5">The sequence shown here is derived from an EMBL/GenBank/DDBJ whole genome shotgun (WGS) entry which is preliminary data.</text>
</comment>
<protein>
    <recommendedName>
        <fullName evidence="4">NmrA-like domain-containing protein</fullName>
    </recommendedName>
</protein>
<dbReference type="GO" id="GO:0005634">
    <property type="term" value="C:nucleus"/>
    <property type="evidence" value="ECO:0007669"/>
    <property type="project" value="TreeGrafter"/>
</dbReference>
<dbReference type="Gene3D" id="3.90.25.10">
    <property type="entry name" value="UDP-galactose 4-epimerase, domain 1"/>
    <property type="match status" value="1"/>
</dbReference>
<dbReference type="HOGENOM" id="CLU_007383_8_1_1"/>
<dbReference type="OrthoDB" id="3358371at2759"/>